<keyword evidence="2" id="KW-0131">Cell cycle</keyword>
<keyword evidence="1" id="KW-0812">Transmembrane</keyword>
<dbReference type="GO" id="GO:0051301">
    <property type="term" value="P:cell division"/>
    <property type="evidence" value="ECO:0007669"/>
    <property type="project" value="UniProtKB-KW"/>
</dbReference>
<dbReference type="PANTHER" id="PTHR33219">
    <property type="entry name" value="YLMG HOMOLOG PROTEIN 2, CHLOROPLASTIC"/>
    <property type="match status" value="1"/>
</dbReference>
<feature type="transmembrane region" description="Helical" evidence="1">
    <location>
        <begin position="68"/>
        <end position="88"/>
    </location>
</feature>
<feature type="transmembrane region" description="Helical" evidence="1">
    <location>
        <begin position="100"/>
        <end position="128"/>
    </location>
</feature>
<protein>
    <submittedName>
        <fullName evidence="2">Cell division integral membrane protein, YggT and half-length relatives</fullName>
    </submittedName>
</protein>
<dbReference type="AlphaFoldDB" id="A0A3B1A876"/>
<evidence type="ECO:0000256" key="1">
    <source>
        <dbReference type="SAM" id="Phobius"/>
    </source>
</evidence>
<dbReference type="EMBL" id="UOFT01000061">
    <property type="protein sequence ID" value="VAW97770.1"/>
    <property type="molecule type" value="Genomic_DNA"/>
</dbReference>
<keyword evidence="1" id="KW-1133">Transmembrane helix</keyword>
<dbReference type="PANTHER" id="PTHR33219:SF14">
    <property type="entry name" value="PROTEIN COFACTOR ASSEMBLY OF COMPLEX C SUBUNIT B CCB3, CHLOROPLASTIC-RELATED"/>
    <property type="match status" value="1"/>
</dbReference>
<accession>A0A3B1A876</accession>
<evidence type="ECO:0000313" key="2">
    <source>
        <dbReference type="EMBL" id="VAW97770.1"/>
    </source>
</evidence>
<keyword evidence="1" id="KW-0472">Membrane</keyword>
<feature type="transmembrane region" description="Helical" evidence="1">
    <location>
        <begin position="12"/>
        <end position="30"/>
    </location>
</feature>
<feature type="transmembrane region" description="Helical" evidence="1">
    <location>
        <begin position="166"/>
        <end position="187"/>
    </location>
</feature>
<proteinExistence type="predicted"/>
<dbReference type="GO" id="GO:0016020">
    <property type="term" value="C:membrane"/>
    <property type="evidence" value="ECO:0007669"/>
    <property type="project" value="InterPro"/>
</dbReference>
<reference evidence="2" key="1">
    <citation type="submission" date="2018-06" db="EMBL/GenBank/DDBJ databases">
        <authorList>
            <person name="Zhirakovskaya E."/>
        </authorList>
    </citation>
    <scope>NUCLEOTIDE SEQUENCE</scope>
</reference>
<organism evidence="2">
    <name type="scientific">hydrothermal vent metagenome</name>
    <dbReference type="NCBI Taxonomy" id="652676"/>
    <lineage>
        <taxon>unclassified sequences</taxon>
        <taxon>metagenomes</taxon>
        <taxon>ecological metagenomes</taxon>
    </lineage>
</organism>
<sequence length="199" mass="22372">MGSHLGNAGTFLISALFGAYILAVMLRFLFQWVHADFSNPISQFIYKITNPPLMPLRRFIPSYRGIDFAAIVLLLVLQNIEFLVIGLLPSQPMPSFPGLIPWALATLLGLWINIYIFGILILAIVSWINPTAYNPVIGLLSQLTNPVMRPIRRLIPPMSGLDLSPMFALLALTFVKLAFVDYLIYLFKNLAFPNAKYLF</sequence>
<gene>
    <name evidence="2" type="ORF">MNBD_GAMMA23-629</name>
</gene>
<name>A0A3B1A876_9ZZZZ</name>
<keyword evidence="2" id="KW-0132">Cell division</keyword>
<dbReference type="InterPro" id="IPR003425">
    <property type="entry name" value="CCB3/YggT"/>
</dbReference>
<dbReference type="Pfam" id="PF02325">
    <property type="entry name" value="CCB3_YggT"/>
    <property type="match status" value="2"/>
</dbReference>